<proteinExistence type="predicted"/>
<evidence type="ECO:0000259" key="1">
    <source>
        <dbReference type="Pfam" id="PF24864"/>
    </source>
</evidence>
<feature type="domain" description="DUF7730" evidence="1">
    <location>
        <begin position="21"/>
        <end position="126"/>
    </location>
</feature>
<accession>A0A8K0R4B3</accession>
<gene>
    <name evidence="2" type="ORF">FB567DRAFT_603224</name>
</gene>
<organism evidence="2 3">
    <name type="scientific">Paraphoma chrysanthemicola</name>
    <dbReference type="NCBI Taxonomy" id="798071"/>
    <lineage>
        <taxon>Eukaryota</taxon>
        <taxon>Fungi</taxon>
        <taxon>Dikarya</taxon>
        <taxon>Ascomycota</taxon>
        <taxon>Pezizomycotina</taxon>
        <taxon>Dothideomycetes</taxon>
        <taxon>Pleosporomycetidae</taxon>
        <taxon>Pleosporales</taxon>
        <taxon>Pleosporineae</taxon>
        <taxon>Phaeosphaeriaceae</taxon>
        <taxon>Paraphoma</taxon>
    </lineage>
</organism>
<evidence type="ECO:0000313" key="3">
    <source>
        <dbReference type="Proteomes" id="UP000813461"/>
    </source>
</evidence>
<protein>
    <recommendedName>
        <fullName evidence="1">DUF7730 domain-containing protein</fullName>
    </recommendedName>
</protein>
<comment type="caution">
    <text evidence="2">The sequence shown here is derived from an EMBL/GenBank/DDBJ whole genome shotgun (WGS) entry which is preliminary data.</text>
</comment>
<dbReference type="AlphaFoldDB" id="A0A8K0R4B3"/>
<dbReference type="Pfam" id="PF24864">
    <property type="entry name" value="DUF7730"/>
    <property type="match status" value="1"/>
</dbReference>
<keyword evidence="3" id="KW-1185">Reference proteome</keyword>
<sequence>MATSISIPYTQSRPVELSLPSFLTTLPPELRNRIYELLFKRNEPVLLHNAKAYHPKPPLRSACDSDEEYQLALEDCDRLIKKFDGADNHFIHNFPVALLQTCRQVYHEAVGILYGTNTFCFARTLHRDCPSYLDQFSSFELYDEVAYNPKNYALQWLSDIGAQVCSIYEISIDINAFYPARGWAEIPLLSLARYFWTNKTLQCNISIADVGSILSRHVDANTMQRRWQDSLWVNKLTLNNIVNAVIVDDALGISRFAYSSRLLDSIMITPDLTEAIVCYFPTGNERIPFQVVKKFTIARLGENIRFDATPSRGLQTISTAAHENIFWMACLSDAGIVFDLDTCTLRGIDMALFQCNRLQRNRFREVCLPDDYPFTIKMTSYKATAEFPQSRLIDDSVSGPGLPSNFEELLRKASFPHRGTTLALNFVLTKRKTLDEIRINVREFLVHSRCAMKARLQITVWGPNNSGIYQDQATIPMASLHKQMFLLLSDLILSWPDGLSRQWNSALPDIWVNGQGTPIKAVYRKDHTGPKHCVEHKYSHLDEQGFHHQGCLSIKAILAQLPTNGEFLRTGGGEMERIWNAFKQYYWDWPGTA</sequence>
<dbReference type="InterPro" id="IPR038883">
    <property type="entry name" value="AN11006-like"/>
</dbReference>
<dbReference type="OrthoDB" id="5413827at2759"/>
<evidence type="ECO:0000313" key="2">
    <source>
        <dbReference type="EMBL" id="KAH7086312.1"/>
    </source>
</evidence>
<dbReference type="EMBL" id="JAGMVJ010000011">
    <property type="protein sequence ID" value="KAH7086312.1"/>
    <property type="molecule type" value="Genomic_DNA"/>
</dbReference>
<reference evidence="2" key="1">
    <citation type="journal article" date="2021" name="Nat. Commun.">
        <title>Genetic determinants of endophytism in the Arabidopsis root mycobiome.</title>
        <authorList>
            <person name="Mesny F."/>
            <person name="Miyauchi S."/>
            <person name="Thiergart T."/>
            <person name="Pickel B."/>
            <person name="Atanasova L."/>
            <person name="Karlsson M."/>
            <person name="Huettel B."/>
            <person name="Barry K.W."/>
            <person name="Haridas S."/>
            <person name="Chen C."/>
            <person name="Bauer D."/>
            <person name="Andreopoulos W."/>
            <person name="Pangilinan J."/>
            <person name="LaButti K."/>
            <person name="Riley R."/>
            <person name="Lipzen A."/>
            <person name="Clum A."/>
            <person name="Drula E."/>
            <person name="Henrissat B."/>
            <person name="Kohler A."/>
            <person name="Grigoriev I.V."/>
            <person name="Martin F.M."/>
            <person name="Hacquard S."/>
        </authorList>
    </citation>
    <scope>NUCLEOTIDE SEQUENCE</scope>
    <source>
        <strain evidence="2">MPI-SDFR-AT-0120</strain>
    </source>
</reference>
<dbReference type="PANTHER" id="PTHR42085">
    <property type="entry name" value="F-BOX DOMAIN-CONTAINING PROTEIN"/>
    <property type="match status" value="1"/>
</dbReference>
<name>A0A8K0R4B3_9PLEO</name>
<dbReference type="PANTHER" id="PTHR42085:SF1">
    <property type="entry name" value="F-BOX DOMAIN-CONTAINING PROTEIN"/>
    <property type="match status" value="1"/>
</dbReference>
<dbReference type="Proteomes" id="UP000813461">
    <property type="component" value="Unassembled WGS sequence"/>
</dbReference>
<dbReference type="InterPro" id="IPR056632">
    <property type="entry name" value="DUF7730"/>
</dbReference>